<name>A0A915A0M0_PARUN</name>
<evidence type="ECO:0000313" key="2">
    <source>
        <dbReference type="WBParaSite" id="PgB29_g011_t01"/>
    </source>
</evidence>
<organism evidence="1 2">
    <name type="scientific">Parascaris univalens</name>
    <name type="common">Nematode worm</name>
    <dbReference type="NCBI Taxonomy" id="6257"/>
    <lineage>
        <taxon>Eukaryota</taxon>
        <taxon>Metazoa</taxon>
        <taxon>Ecdysozoa</taxon>
        <taxon>Nematoda</taxon>
        <taxon>Chromadorea</taxon>
        <taxon>Rhabditida</taxon>
        <taxon>Spirurina</taxon>
        <taxon>Ascaridomorpha</taxon>
        <taxon>Ascaridoidea</taxon>
        <taxon>Ascarididae</taxon>
        <taxon>Parascaris</taxon>
    </lineage>
</organism>
<reference evidence="2" key="1">
    <citation type="submission" date="2022-11" db="UniProtKB">
        <authorList>
            <consortium name="WormBaseParasite"/>
        </authorList>
    </citation>
    <scope>IDENTIFICATION</scope>
</reference>
<proteinExistence type="predicted"/>
<protein>
    <submittedName>
        <fullName evidence="2">Uncharacterized protein</fullName>
    </submittedName>
</protein>
<dbReference type="AlphaFoldDB" id="A0A915A0M0"/>
<dbReference type="Proteomes" id="UP000887569">
    <property type="component" value="Unplaced"/>
</dbReference>
<sequence length="181" mass="20299">MVSGKDVQRFAIAFVKKGSLLIVDNDSQNGGGSSRVATDKTDNFSGMANGAIQSVLDESALSSDMSIDWSPPESRLASRRNIFFAVSHDRDDILALPLTVESLRQAINAPVDAGEEERREQERTHGILEKVRNRPFDELVEHVYNENEETDLSRTLHRLMQGSNDANRLDEYTLREKPKNI</sequence>
<dbReference type="WBParaSite" id="PgB29_g011_t01">
    <property type="protein sequence ID" value="PgB29_g011_t01"/>
    <property type="gene ID" value="PgB29_g011"/>
</dbReference>
<accession>A0A915A0M0</accession>
<evidence type="ECO:0000313" key="1">
    <source>
        <dbReference type="Proteomes" id="UP000887569"/>
    </source>
</evidence>
<keyword evidence="1" id="KW-1185">Reference proteome</keyword>